<dbReference type="EMBL" id="QNRF01000004">
    <property type="protein sequence ID" value="RBO83422.1"/>
    <property type="molecule type" value="Genomic_DNA"/>
</dbReference>
<feature type="domain" description="DUF7217" evidence="1">
    <location>
        <begin position="7"/>
        <end position="231"/>
    </location>
</feature>
<dbReference type="AlphaFoldDB" id="A0A366D027"/>
<protein>
    <submittedName>
        <fullName evidence="2">Putative secreted protein (Type I secretion substrate)</fullName>
    </submittedName>
</protein>
<name>A0A366D027_9GAMM</name>
<gene>
    <name evidence="2" type="ORF">DFP76_104241</name>
</gene>
<proteinExistence type="predicted"/>
<reference evidence="2 3" key="1">
    <citation type="submission" date="2018-06" db="EMBL/GenBank/DDBJ databases">
        <title>Genomic Encyclopedia of Type Strains, Phase III (KMG-III): the genomes of soil and plant-associated and newly described type strains.</title>
        <authorList>
            <person name="Whitman W."/>
        </authorList>
    </citation>
    <scope>NUCLEOTIDE SEQUENCE [LARGE SCALE GENOMIC DNA]</scope>
    <source>
        <strain evidence="2 3">CECT 7732</strain>
    </source>
</reference>
<accession>A0A366D027</accession>
<evidence type="ECO:0000259" key="1">
    <source>
        <dbReference type="Pfam" id="PF23854"/>
    </source>
</evidence>
<dbReference type="OrthoDB" id="9856298at2"/>
<organism evidence="2 3">
    <name type="scientific">Marinomonas aquiplantarum</name>
    <dbReference type="NCBI Taxonomy" id="491951"/>
    <lineage>
        <taxon>Bacteria</taxon>
        <taxon>Pseudomonadati</taxon>
        <taxon>Pseudomonadota</taxon>
        <taxon>Gammaproteobacteria</taxon>
        <taxon>Oceanospirillales</taxon>
        <taxon>Oceanospirillaceae</taxon>
        <taxon>Marinomonas</taxon>
    </lineage>
</organism>
<evidence type="ECO:0000313" key="3">
    <source>
        <dbReference type="Proteomes" id="UP000252086"/>
    </source>
</evidence>
<sequence length="244" mass="26088">MGLNFSKGAFNAFAAGSPFESVTMSKATATNRQCGTLRTRLDKYLPVEGETVIDPTLPDATKVTNCQNALLNYGTGANTLNAHVQTRLDSLLDDLQVASAVKSVDSYLNDVPDSCANINTIMGTAAGATDDLLATSSDILNELDQGITDFDSGTMDKADFEDLLDRVTAELGSNLTTMLGMISNEVTMVQSMYDTHRQMAQSFKLAGLIDDPCVRPFLVRLAGPELSQVLVSDFGVGDVEQIDV</sequence>
<dbReference type="Proteomes" id="UP000252086">
    <property type="component" value="Unassembled WGS sequence"/>
</dbReference>
<dbReference type="Pfam" id="PF23854">
    <property type="entry name" value="DUF7217"/>
    <property type="match status" value="1"/>
</dbReference>
<dbReference type="RefSeq" id="WP_113874374.1">
    <property type="nucleotide sequence ID" value="NZ_QNRF01000004.1"/>
</dbReference>
<keyword evidence="3" id="KW-1185">Reference proteome</keyword>
<evidence type="ECO:0000313" key="2">
    <source>
        <dbReference type="EMBL" id="RBO83422.1"/>
    </source>
</evidence>
<comment type="caution">
    <text evidence="2">The sequence shown here is derived from an EMBL/GenBank/DDBJ whole genome shotgun (WGS) entry which is preliminary data.</text>
</comment>
<dbReference type="InterPro" id="IPR055641">
    <property type="entry name" value="DUF7217"/>
</dbReference>